<organism evidence="10 11">
    <name type="scientific">Epicoccum nigrum</name>
    <name type="common">Soil fungus</name>
    <name type="synonym">Epicoccum purpurascens</name>
    <dbReference type="NCBI Taxonomy" id="105696"/>
    <lineage>
        <taxon>Eukaryota</taxon>
        <taxon>Fungi</taxon>
        <taxon>Dikarya</taxon>
        <taxon>Ascomycota</taxon>
        <taxon>Pezizomycotina</taxon>
        <taxon>Dothideomycetes</taxon>
        <taxon>Pleosporomycetidae</taxon>
        <taxon>Pleosporales</taxon>
        <taxon>Pleosporineae</taxon>
        <taxon>Didymellaceae</taxon>
        <taxon>Epicoccum</taxon>
    </lineage>
</organism>
<dbReference type="GO" id="GO:0046872">
    <property type="term" value="F:metal ion binding"/>
    <property type="evidence" value="ECO:0007669"/>
    <property type="project" value="UniProtKB-KW"/>
</dbReference>
<evidence type="ECO:0000259" key="8">
    <source>
        <dbReference type="PROSITE" id="PS50305"/>
    </source>
</evidence>
<dbReference type="Gene3D" id="3.40.50.1220">
    <property type="entry name" value="TPP-binding domain"/>
    <property type="match status" value="1"/>
</dbReference>
<gene>
    <name evidence="10" type="ORF">B5807_10829</name>
</gene>
<dbReference type="SMART" id="SM00506">
    <property type="entry name" value="A1pp"/>
    <property type="match status" value="1"/>
</dbReference>
<dbReference type="SUPFAM" id="SSF52949">
    <property type="entry name" value="Macro domain-like"/>
    <property type="match status" value="1"/>
</dbReference>
<feature type="binding site" evidence="7">
    <location>
        <position position="486"/>
    </location>
    <ligand>
        <name>Zn(2+)</name>
        <dbReference type="ChEBI" id="CHEBI:29105"/>
    </ligand>
</feature>
<dbReference type="Proteomes" id="UP000193240">
    <property type="component" value="Unassembled WGS sequence"/>
</dbReference>
<keyword evidence="4 7" id="KW-0862">Zinc</keyword>
<keyword evidence="11" id="KW-1185">Reference proteome</keyword>
<evidence type="ECO:0000313" key="10">
    <source>
        <dbReference type="EMBL" id="OSS44517.1"/>
    </source>
</evidence>
<keyword evidence="5" id="KW-0520">NAD</keyword>
<dbReference type="InterPro" id="IPR026590">
    <property type="entry name" value="Ssirtuin_cat_dom"/>
</dbReference>
<evidence type="ECO:0000256" key="2">
    <source>
        <dbReference type="ARBA" id="ARBA00022723"/>
    </source>
</evidence>
<dbReference type="SUPFAM" id="SSF52467">
    <property type="entry name" value="DHS-like NAD/FAD-binding domain"/>
    <property type="match status" value="1"/>
</dbReference>
<evidence type="ECO:0000256" key="5">
    <source>
        <dbReference type="ARBA" id="ARBA00023027"/>
    </source>
</evidence>
<dbReference type="PROSITE" id="PS51154">
    <property type="entry name" value="MACRO"/>
    <property type="match status" value="1"/>
</dbReference>
<comment type="caution">
    <text evidence="7">Lacks conserved residue(s) required for the propagation of feature annotation.</text>
</comment>
<evidence type="ECO:0000256" key="3">
    <source>
        <dbReference type="ARBA" id="ARBA00022801"/>
    </source>
</evidence>
<dbReference type="InParanoid" id="A0A1Y2LMV9"/>
<dbReference type="GO" id="GO:0016798">
    <property type="term" value="F:hydrolase activity, acting on glycosyl bonds"/>
    <property type="evidence" value="ECO:0007669"/>
    <property type="project" value="UniProtKB-KW"/>
</dbReference>
<keyword evidence="6" id="KW-0326">Glycosidase</keyword>
<feature type="domain" description="Deacetylase sirtuin-type" evidence="8">
    <location>
        <begin position="299"/>
        <end position="593"/>
    </location>
</feature>
<feature type="binding site" evidence="7">
    <location>
        <position position="476"/>
    </location>
    <ligand>
        <name>Zn(2+)</name>
        <dbReference type="ChEBI" id="CHEBI:29105"/>
    </ligand>
</feature>
<evidence type="ECO:0000256" key="4">
    <source>
        <dbReference type="ARBA" id="ARBA00022833"/>
    </source>
</evidence>
<feature type="binding site" evidence="7">
    <location>
        <position position="441"/>
    </location>
    <ligand>
        <name>Zn(2+)</name>
        <dbReference type="ChEBI" id="CHEBI:29105"/>
    </ligand>
</feature>
<evidence type="ECO:0000313" key="11">
    <source>
        <dbReference type="Proteomes" id="UP000193240"/>
    </source>
</evidence>
<feature type="binding site" evidence="7">
    <location>
        <position position="437"/>
    </location>
    <ligand>
        <name>Zn(2+)</name>
        <dbReference type="ChEBI" id="CHEBI:29105"/>
    </ligand>
</feature>
<dbReference type="Pfam" id="PF01661">
    <property type="entry name" value="Macro"/>
    <property type="match status" value="1"/>
</dbReference>
<sequence>MSLLEQTVVALVQESKKEQARHILQHLSHYESWEQLHLLKQLLCIRPPHPPLSLSLNADIETILSQHQNTRVLTRASSIPTKLALTRPAQPPVNIKLWQGDITTLAGGVTAITNAANAQMLGCFQPTHKCIDNVIHAYAGPGLRRECFETMEARGRDLAIGEAVATKAFCLPSAYVIHTVGPRLRRGAEPTSEEMQQLRQCYLSVLEQADSLPANADGTKRVALCGISTGLFAFPTQLAADVAVSAVTAWVAHHEATSLTDIVFTTFAEGDYDLYSAVLSKARVPWHAPDPTSSPAGALQLESRSLETARQLLASADKVIISAGAGLSAAEGLDYNSRALFAARFPSFLALGLETLYSGIGFAFPSQAEKWAYYFTNLEMLRAWPRWPLYEHLLSWLDAERKEAHVRTSNADGAFLASGWAEEKLSTPQGRYSVLQCVATCRGDATFATLPFYEAASPFLDREAQRLTDAGKVPACPYCGGEVMLCVRGGDWFNDRPFRDGERRWRQFREGALDRHAGKNTVVLELGVGMNTPGVLRWPNEDLVRKGGGRVKLVRMGLGPSAAVPADLEAGGLAVSVEGDLKTALPWVLGTGD</sequence>
<name>A0A1Y2LMV9_EPING</name>
<keyword evidence="2 7" id="KW-0479">Metal-binding</keyword>
<protein>
    <submittedName>
        <fullName evidence="10">Uncharacterized protein</fullName>
    </submittedName>
</protein>
<dbReference type="PANTHER" id="PTHR11106">
    <property type="entry name" value="GANGLIOSIDE INDUCED DIFFERENTIATION ASSOCIATED PROTEIN 2-RELATED"/>
    <property type="match status" value="1"/>
</dbReference>
<dbReference type="PROSITE" id="PS50305">
    <property type="entry name" value="SIRTUIN"/>
    <property type="match status" value="1"/>
</dbReference>
<reference evidence="10 11" key="1">
    <citation type="journal article" date="2017" name="Genome Announc.">
        <title>Genome sequence of the saprophytic ascomycete Epicoccum nigrum ICMP 19927 strain isolated from New Zealand.</title>
        <authorList>
            <person name="Fokin M."/>
            <person name="Fleetwood D."/>
            <person name="Weir B.S."/>
            <person name="Villas-Boas S.G."/>
        </authorList>
    </citation>
    <scope>NUCLEOTIDE SEQUENCE [LARGE SCALE GENOMIC DNA]</scope>
    <source>
        <strain evidence="10 11">ICMP 19927</strain>
    </source>
</reference>
<dbReference type="InterPro" id="IPR002589">
    <property type="entry name" value="Macro_dom"/>
</dbReference>
<proteinExistence type="predicted"/>
<dbReference type="STRING" id="105696.A0A1Y2LMV9"/>
<comment type="cofactor">
    <cofactor evidence="1">
        <name>Zn(2+)</name>
        <dbReference type="ChEBI" id="CHEBI:29105"/>
    </cofactor>
</comment>
<dbReference type="InterPro" id="IPR029035">
    <property type="entry name" value="DHS-like_NAD/FAD-binding_dom"/>
</dbReference>
<dbReference type="EMBL" id="KZ107857">
    <property type="protein sequence ID" value="OSS44517.1"/>
    <property type="molecule type" value="Genomic_DNA"/>
</dbReference>
<dbReference type="InterPro" id="IPR043472">
    <property type="entry name" value="Macro_dom-like"/>
</dbReference>
<evidence type="ECO:0000256" key="1">
    <source>
        <dbReference type="ARBA" id="ARBA00001947"/>
    </source>
</evidence>
<dbReference type="PANTHER" id="PTHR11106:SF121">
    <property type="entry name" value="ADP-RIBOSE 1''-PHOSPHATE PHOSPHATASE"/>
    <property type="match status" value="1"/>
</dbReference>
<evidence type="ECO:0000256" key="6">
    <source>
        <dbReference type="ARBA" id="ARBA00023295"/>
    </source>
</evidence>
<evidence type="ECO:0000256" key="7">
    <source>
        <dbReference type="PROSITE-ProRule" id="PRU00236"/>
    </source>
</evidence>
<keyword evidence="3" id="KW-0378">Hydrolase</keyword>
<dbReference type="Gene3D" id="3.40.220.10">
    <property type="entry name" value="Leucine Aminopeptidase, subunit E, domain 1"/>
    <property type="match status" value="1"/>
</dbReference>
<dbReference type="AlphaFoldDB" id="A0A1Y2LMV9"/>
<dbReference type="OMA" id="RWPNEEL"/>
<accession>A0A1Y2LMV9</accession>
<evidence type="ECO:0000259" key="9">
    <source>
        <dbReference type="PROSITE" id="PS51154"/>
    </source>
</evidence>
<feature type="domain" description="Macro" evidence="9">
    <location>
        <begin position="82"/>
        <end position="283"/>
    </location>
</feature>